<keyword evidence="2" id="KW-0472">Membrane</keyword>
<organism evidence="3 4">
    <name type="scientific">Dreissena polymorpha</name>
    <name type="common">Zebra mussel</name>
    <name type="synonym">Mytilus polymorpha</name>
    <dbReference type="NCBI Taxonomy" id="45954"/>
    <lineage>
        <taxon>Eukaryota</taxon>
        <taxon>Metazoa</taxon>
        <taxon>Spiralia</taxon>
        <taxon>Lophotrochozoa</taxon>
        <taxon>Mollusca</taxon>
        <taxon>Bivalvia</taxon>
        <taxon>Autobranchia</taxon>
        <taxon>Heteroconchia</taxon>
        <taxon>Euheterodonta</taxon>
        <taxon>Imparidentia</taxon>
        <taxon>Neoheterodontei</taxon>
        <taxon>Myida</taxon>
        <taxon>Dreissenoidea</taxon>
        <taxon>Dreissenidae</taxon>
        <taxon>Dreissena</taxon>
    </lineage>
</organism>
<gene>
    <name evidence="3" type="ORF">DPMN_145647</name>
</gene>
<dbReference type="Proteomes" id="UP000828390">
    <property type="component" value="Unassembled WGS sequence"/>
</dbReference>
<keyword evidence="2" id="KW-1133">Transmembrane helix</keyword>
<dbReference type="EMBL" id="JAIWYP010000007">
    <property type="protein sequence ID" value="KAH3792156.1"/>
    <property type="molecule type" value="Genomic_DNA"/>
</dbReference>
<name>A0A9D4IXQ4_DREPO</name>
<accession>A0A9D4IXQ4</accession>
<comment type="caution">
    <text evidence="3">The sequence shown here is derived from an EMBL/GenBank/DDBJ whole genome shotgun (WGS) entry which is preliminary data.</text>
</comment>
<dbReference type="AlphaFoldDB" id="A0A9D4IXQ4"/>
<evidence type="ECO:0000313" key="4">
    <source>
        <dbReference type="Proteomes" id="UP000828390"/>
    </source>
</evidence>
<keyword evidence="4" id="KW-1185">Reference proteome</keyword>
<reference evidence="3" key="2">
    <citation type="submission" date="2020-11" db="EMBL/GenBank/DDBJ databases">
        <authorList>
            <person name="McCartney M.A."/>
            <person name="Auch B."/>
            <person name="Kono T."/>
            <person name="Mallez S."/>
            <person name="Becker A."/>
            <person name="Gohl D.M."/>
            <person name="Silverstein K.A.T."/>
            <person name="Koren S."/>
            <person name="Bechman K.B."/>
            <person name="Herman A."/>
            <person name="Abrahante J.E."/>
            <person name="Garbe J."/>
        </authorList>
    </citation>
    <scope>NUCLEOTIDE SEQUENCE</scope>
    <source>
        <strain evidence="3">Duluth1</strain>
        <tissue evidence="3">Whole animal</tissue>
    </source>
</reference>
<evidence type="ECO:0000313" key="3">
    <source>
        <dbReference type="EMBL" id="KAH3792156.1"/>
    </source>
</evidence>
<evidence type="ECO:0000256" key="2">
    <source>
        <dbReference type="SAM" id="Phobius"/>
    </source>
</evidence>
<feature type="transmembrane region" description="Helical" evidence="2">
    <location>
        <begin position="46"/>
        <end position="70"/>
    </location>
</feature>
<feature type="compositionally biased region" description="Polar residues" evidence="1">
    <location>
        <begin position="26"/>
        <end position="35"/>
    </location>
</feature>
<keyword evidence="2" id="KW-0812">Transmembrane</keyword>
<sequence>MFPRKIRSDYGSGHPREENNEFKAYNSKQPGTNDASLKKPEPWKTIFYISFFKIIFTMALLLLLFFFLLFENQPALSDFNSGWSGLGKYTCTFTRDDIYFFTVNIVGSAVGKAA</sequence>
<proteinExistence type="predicted"/>
<reference evidence="3" key="1">
    <citation type="journal article" date="2019" name="bioRxiv">
        <title>The Genome of the Zebra Mussel, Dreissena polymorpha: A Resource for Invasive Species Research.</title>
        <authorList>
            <person name="McCartney M.A."/>
            <person name="Auch B."/>
            <person name="Kono T."/>
            <person name="Mallez S."/>
            <person name="Zhang Y."/>
            <person name="Obille A."/>
            <person name="Becker A."/>
            <person name="Abrahante J.E."/>
            <person name="Garbe J."/>
            <person name="Badalamenti J.P."/>
            <person name="Herman A."/>
            <person name="Mangelson H."/>
            <person name="Liachko I."/>
            <person name="Sullivan S."/>
            <person name="Sone E.D."/>
            <person name="Koren S."/>
            <person name="Silverstein K.A.T."/>
            <person name="Beckman K.B."/>
            <person name="Gohl D.M."/>
        </authorList>
    </citation>
    <scope>NUCLEOTIDE SEQUENCE</scope>
    <source>
        <strain evidence="3">Duluth1</strain>
        <tissue evidence="3">Whole animal</tissue>
    </source>
</reference>
<protein>
    <submittedName>
        <fullName evidence="3">Uncharacterized protein</fullName>
    </submittedName>
</protein>
<evidence type="ECO:0000256" key="1">
    <source>
        <dbReference type="SAM" id="MobiDB-lite"/>
    </source>
</evidence>
<feature type="region of interest" description="Disordered" evidence="1">
    <location>
        <begin position="1"/>
        <end position="39"/>
    </location>
</feature>